<dbReference type="GO" id="GO:0016020">
    <property type="term" value="C:membrane"/>
    <property type="evidence" value="ECO:0007669"/>
    <property type="project" value="InterPro"/>
</dbReference>
<dbReference type="RefSeq" id="WP_069117477.1">
    <property type="nucleotide sequence ID" value="NZ_CP017015.1"/>
</dbReference>
<evidence type="ECO:0000256" key="1">
    <source>
        <dbReference type="SAM" id="SignalP"/>
    </source>
</evidence>
<evidence type="ECO:0008006" key="4">
    <source>
        <dbReference type="Google" id="ProtNLM"/>
    </source>
</evidence>
<dbReference type="EMBL" id="CP017015">
    <property type="protein sequence ID" value="AOG61054.1"/>
    <property type="molecule type" value="Genomic_DNA"/>
</dbReference>
<dbReference type="NCBIfam" id="NF038029">
    <property type="entry name" value="LP_plasma"/>
    <property type="match status" value="1"/>
</dbReference>
<reference evidence="2 3" key="1">
    <citation type="submission" date="2016-08" db="EMBL/GenBank/DDBJ databases">
        <title>Complete genome sequence of Spiroplasma helicoides TABS-2 (DSM 22551).</title>
        <authorList>
            <person name="Shen W.-Y."/>
            <person name="Lo W.-S."/>
            <person name="Lai Y.-C."/>
            <person name="Kuo C.-H."/>
        </authorList>
    </citation>
    <scope>NUCLEOTIDE SEQUENCE [LARGE SCALE GENOMIC DNA]</scope>
    <source>
        <strain evidence="2 3">TABS-2</strain>
    </source>
</reference>
<protein>
    <recommendedName>
        <fullName evidence="4">Lipoprotein</fullName>
    </recommendedName>
</protein>
<dbReference type="Pfam" id="PF05215">
    <property type="entry name" value="Spiralin"/>
    <property type="match status" value="2"/>
</dbReference>
<dbReference type="Proteomes" id="UP000094378">
    <property type="component" value="Chromosome"/>
</dbReference>
<name>A0A1B3SM95_9MOLU</name>
<sequence length="515" mass="56629">MKKLLSFLSATSLIVTTSAATTACILDDTAKKSDTRVDISKLSRTKIVPWIDSRKIVDLSASSVDYSNKAINNAIDINKLIGDWAIKPNDVLGQAAQAFALPAIQDNAKIVTENMNSVKTRYATEYEASNNKVPANDNADYLEKRINNVCYNNAITLLGQKFTEKDLENIDLETADIKNFNTAHIAQVISAYILQKAEAQRGDLSQQQLNDLKSAERLLALQNLNINYAEEDNAKLQSIYGAQGDSITSVGIWQKSQEAAKQAAISSITLQLGFKVTPEADFTFEYEKDDTKVKSIKLTAKEDSKTFKGAVTFTVFEKKDLNDVVSEKTITPENNTLEAVKKSAISLIQNSFPDLVKDEVYAAEAWNIKYEKDFWYNSFKGASSTDQSGKDEKIFKKATNDSQGQIMMSAINSSPIVTGDVIILVNFVMGDLSTITKGKNTVLSMTSYSESELAKKVNARISELFGIKVEENSDYIMQVNSKPTPINPKGSVTITANPSSKNISGSCDFDIVVTF</sequence>
<proteinExistence type="predicted"/>
<evidence type="ECO:0000313" key="3">
    <source>
        <dbReference type="Proteomes" id="UP000094378"/>
    </source>
</evidence>
<feature type="signal peptide" evidence="1">
    <location>
        <begin position="1"/>
        <end position="23"/>
    </location>
</feature>
<keyword evidence="1" id="KW-0732">Signal</keyword>
<organism evidence="2 3">
    <name type="scientific">Spiroplasma helicoides</name>
    <dbReference type="NCBI Taxonomy" id="216938"/>
    <lineage>
        <taxon>Bacteria</taxon>
        <taxon>Bacillati</taxon>
        <taxon>Mycoplasmatota</taxon>
        <taxon>Mollicutes</taxon>
        <taxon>Entomoplasmatales</taxon>
        <taxon>Spiroplasmataceae</taxon>
        <taxon>Spiroplasma</taxon>
    </lineage>
</organism>
<dbReference type="STRING" id="216938.SHELI_v1c11070"/>
<dbReference type="KEGG" id="shj:SHELI_v1c11070"/>
<keyword evidence="3" id="KW-1185">Reference proteome</keyword>
<gene>
    <name evidence="2" type="ORF">SHELI_v1c11070</name>
</gene>
<accession>A0A1B3SM95</accession>
<dbReference type="InterPro" id="IPR054816">
    <property type="entry name" value="Lipoprotein_mollicutes-type_CS"/>
</dbReference>
<evidence type="ECO:0000313" key="2">
    <source>
        <dbReference type="EMBL" id="AOG61054.1"/>
    </source>
</evidence>
<dbReference type="AlphaFoldDB" id="A0A1B3SM95"/>
<feature type="chain" id="PRO_5008554093" description="Lipoprotein" evidence="1">
    <location>
        <begin position="24"/>
        <end position="515"/>
    </location>
</feature>
<dbReference type="PROSITE" id="PS51257">
    <property type="entry name" value="PROKAR_LIPOPROTEIN"/>
    <property type="match status" value="1"/>
</dbReference>
<dbReference type="InterPro" id="IPR007880">
    <property type="entry name" value="Spiralin"/>
</dbReference>